<feature type="domain" description="FAS1-like dehydratase" evidence="1">
    <location>
        <begin position="8"/>
        <end position="125"/>
    </location>
</feature>
<accession>A0A2W7MUF0</accession>
<comment type="caution">
    <text evidence="2">The sequence shown here is derived from an EMBL/GenBank/DDBJ whole genome shotgun (WGS) entry which is preliminary data.</text>
</comment>
<organism evidence="2 3">
    <name type="scientific">Psychrobacillus insolitus</name>
    <dbReference type="NCBI Taxonomy" id="1461"/>
    <lineage>
        <taxon>Bacteria</taxon>
        <taxon>Bacillati</taxon>
        <taxon>Bacillota</taxon>
        <taxon>Bacilli</taxon>
        <taxon>Bacillales</taxon>
        <taxon>Bacillaceae</taxon>
        <taxon>Psychrobacillus</taxon>
    </lineage>
</organism>
<dbReference type="RefSeq" id="WP_111438090.1">
    <property type="nucleotide sequence ID" value="NZ_QKZI01000001.1"/>
</dbReference>
<proteinExistence type="predicted"/>
<reference evidence="2 3" key="1">
    <citation type="submission" date="2018-06" db="EMBL/GenBank/DDBJ databases">
        <title>Genomic Encyclopedia of Type Strains, Phase IV (KMG-IV): sequencing the most valuable type-strain genomes for metagenomic binning, comparative biology and taxonomic classification.</title>
        <authorList>
            <person name="Goeker M."/>
        </authorList>
    </citation>
    <scope>NUCLEOTIDE SEQUENCE [LARGE SCALE GENOMIC DNA]</scope>
    <source>
        <strain evidence="2 3">DSM 5</strain>
    </source>
</reference>
<protein>
    <submittedName>
        <fullName evidence="2">MaoC dehydratase-like protein</fullName>
    </submittedName>
</protein>
<dbReference type="Gene3D" id="3.10.129.10">
    <property type="entry name" value="Hotdog Thioesterase"/>
    <property type="match status" value="1"/>
</dbReference>
<dbReference type="InterPro" id="IPR039569">
    <property type="entry name" value="FAS1-like_DH_region"/>
</dbReference>
<dbReference type="Proteomes" id="UP000248646">
    <property type="component" value="Unassembled WGS sequence"/>
</dbReference>
<keyword evidence="3" id="KW-1185">Reference proteome</keyword>
<dbReference type="SUPFAM" id="SSF54637">
    <property type="entry name" value="Thioesterase/thiol ester dehydrase-isomerase"/>
    <property type="match status" value="1"/>
</dbReference>
<gene>
    <name evidence="2" type="ORF">C7437_101557</name>
</gene>
<sequence length="135" mass="15615">MNNQYEKMIGMQLEPFTYKVELSKVRELALAIDKNQLSLQKKEDIPPTFPTVIDYWGSPYSIFDFLGLNLEKTLHGEQEFEYFGKIKVGDDITVHGEIEDTYSKSAMNFIVIKQRFVNQEGETVVIGRSTLIEKQ</sequence>
<evidence type="ECO:0000259" key="1">
    <source>
        <dbReference type="Pfam" id="PF13452"/>
    </source>
</evidence>
<dbReference type="EMBL" id="QKZI01000001">
    <property type="protein sequence ID" value="PZX07441.1"/>
    <property type="molecule type" value="Genomic_DNA"/>
</dbReference>
<name>A0A2W7MUF0_9BACI</name>
<evidence type="ECO:0000313" key="2">
    <source>
        <dbReference type="EMBL" id="PZX07441.1"/>
    </source>
</evidence>
<dbReference type="Pfam" id="PF13452">
    <property type="entry name" value="FAS1_DH_region"/>
    <property type="match status" value="1"/>
</dbReference>
<dbReference type="AlphaFoldDB" id="A0A2W7MUF0"/>
<dbReference type="OrthoDB" id="160199at2"/>
<dbReference type="CDD" id="cd03441">
    <property type="entry name" value="R_hydratase_like"/>
    <property type="match status" value="1"/>
</dbReference>
<dbReference type="InterPro" id="IPR029069">
    <property type="entry name" value="HotDog_dom_sf"/>
</dbReference>
<evidence type="ECO:0000313" key="3">
    <source>
        <dbReference type="Proteomes" id="UP000248646"/>
    </source>
</evidence>